<comment type="similarity">
    <text evidence="1">Belongs to the peptidase S13 family.</text>
</comment>
<keyword evidence="3" id="KW-0121">Carboxypeptidase</keyword>
<dbReference type="PANTHER" id="PTHR30023">
    <property type="entry name" value="D-ALANYL-D-ALANINE CARBOXYPEPTIDASE"/>
    <property type="match status" value="1"/>
</dbReference>
<protein>
    <submittedName>
        <fullName evidence="3">D-alanyl-D-alanine carboxypeptidase / D-alanyl-D-alanine-endopeptidase (Penicillin-binding protein 4)</fullName>
    </submittedName>
</protein>
<dbReference type="AlphaFoldDB" id="A0A1C6VAE2"/>
<dbReference type="GO" id="GO:0006508">
    <property type="term" value="P:proteolysis"/>
    <property type="evidence" value="ECO:0007669"/>
    <property type="project" value="InterPro"/>
</dbReference>
<evidence type="ECO:0000313" key="4">
    <source>
        <dbReference type="Proteomes" id="UP000199696"/>
    </source>
</evidence>
<dbReference type="STRING" id="227316.GA0070604_4905"/>
<dbReference type="InterPro" id="IPR012338">
    <property type="entry name" value="Beta-lactam/transpept-like"/>
</dbReference>
<sequence length="522" mass="54668">MLGMLGAVPLAAGGVLAPGGAAYAGSVNSTPTGSELAAGIQAIIERPAFAGSRWGMAFAAADTGDVVYALRPDELFVAASSFKVFVAGTAFEALGPNHRFRTRVYRTGPVVRGVLRGDLVLVAGGDLLLSGRRRPDGTLYLPDPDPTYPGGVPLPDPLREIRDLAGQVAAAGVRRVEGQILVDASLFREAQEGVFMGDTRITVSPMMVNDHVVHAVVTPGGAAGASGIVRAVPQTGYLRFVSQVTTVPASGPARPLAFGDDVTNADGSRTVTVIGDIPLGAQPRFVAYFVPSPTRFAGTVLAEALHALGVTVGGGIEAAPTGWRGARLAEHVSPPLAEQVKVMLKVSSNVHTVTFPYLVGAVAGRDSVTPKATYEQYLRQLFRAAGLDPDLAGAAEGSYTANTFIRFLTHIKRRPYFAQYRQALPIMGSDGSIAGNQPNSPAAGHVFAKTGTGGLATPTGGALLHKALAGYIELPDRRWLTFAQFMRQETTFEAVRSLGDQAQEAMAEIATVIYETLARSPR</sequence>
<organism evidence="3 4">
    <name type="scientific">Micromonospora eburnea</name>
    <dbReference type="NCBI Taxonomy" id="227316"/>
    <lineage>
        <taxon>Bacteria</taxon>
        <taxon>Bacillati</taxon>
        <taxon>Actinomycetota</taxon>
        <taxon>Actinomycetes</taxon>
        <taxon>Micromonosporales</taxon>
        <taxon>Micromonosporaceae</taxon>
        <taxon>Micromonospora</taxon>
    </lineage>
</organism>
<keyword evidence="3" id="KW-0645">Protease</keyword>
<dbReference type="Gene3D" id="3.50.80.20">
    <property type="entry name" value="D-Ala-D-Ala carboxypeptidase C, peptidase S13"/>
    <property type="match status" value="1"/>
</dbReference>
<dbReference type="GO" id="GO:0004185">
    <property type="term" value="F:serine-type carboxypeptidase activity"/>
    <property type="evidence" value="ECO:0007669"/>
    <property type="project" value="InterPro"/>
</dbReference>
<evidence type="ECO:0000256" key="2">
    <source>
        <dbReference type="ARBA" id="ARBA00022801"/>
    </source>
</evidence>
<dbReference type="EMBL" id="FMHY01000002">
    <property type="protein sequence ID" value="SCL63137.1"/>
    <property type="molecule type" value="Genomic_DNA"/>
</dbReference>
<dbReference type="Gene3D" id="3.40.710.10">
    <property type="entry name" value="DD-peptidase/beta-lactamase superfamily"/>
    <property type="match status" value="2"/>
</dbReference>
<reference evidence="4" key="1">
    <citation type="submission" date="2016-06" db="EMBL/GenBank/DDBJ databases">
        <authorList>
            <person name="Varghese N."/>
            <person name="Submissions Spin"/>
        </authorList>
    </citation>
    <scope>NUCLEOTIDE SEQUENCE [LARGE SCALE GENOMIC DNA]</scope>
    <source>
        <strain evidence="4">DSM 44814</strain>
    </source>
</reference>
<dbReference type="GO" id="GO:0000270">
    <property type="term" value="P:peptidoglycan metabolic process"/>
    <property type="evidence" value="ECO:0007669"/>
    <property type="project" value="TreeGrafter"/>
</dbReference>
<dbReference type="Proteomes" id="UP000199696">
    <property type="component" value="Unassembled WGS sequence"/>
</dbReference>
<keyword evidence="2" id="KW-0378">Hydrolase</keyword>
<keyword evidence="4" id="KW-1185">Reference proteome</keyword>
<proteinExistence type="inferred from homology"/>
<name>A0A1C6VAE2_9ACTN</name>
<gene>
    <name evidence="3" type="ORF">GA0070604_4905</name>
</gene>
<dbReference type="Pfam" id="PF02113">
    <property type="entry name" value="Peptidase_S13"/>
    <property type="match status" value="1"/>
</dbReference>
<evidence type="ECO:0000313" key="3">
    <source>
        <dbReference type="EMBL" id="SCL63137.1"/>
    </source>
</evidence>
<dbReference type="InterPro" id="IPR000667">
    <property type="entry name" value="Peptidase_S13"/>
</dbReference>
<accession>A0A1C6VAE2</accession>
<dbReference type="SUPFAM" id="SSF56601">
    <property type="entry name" value="beta-lactamase/transpeptidase-like"/>
    <property type="match status" value="1"/>
</dbReference>
<dbReference type="PANTHER" id="PTHR30023:SF0">
    <property type="entry name" value="PENICILLIN-SENSITIVE CARBOXYPEPTIDASE A"/>
    <property type="match status" value="1"/>
</dbReference>
<evidence type="ECO:0000256" key="1">
    <source>
        <dbReference type="ARBA" id="ARBA00006096"/>
    </source>
</evidence>
<dbReference type="NCBIfam" id="TIGR00666">
    <property type="entry name" value="PBP4"/>
    <property type="match status" value="1"/>
</dbReference>